<name>A0ABR9M5L5_9ACTN</name>
<reference evidence="1 2" key="1">
    <citation type="submission" date="2020-10" db="EMBL/GenBank/DDBJ databases">
        <title>Sequencing the genomes of 1000 actinobacteria strains.</title>
        <authorList>
            <person name="Klenk H.-P."/>
        </authorList>
    </citation>
    <scope>NUCLEOTIDE SEQUENCE [LARGE SCALE GENOMIC DNA]</scope>
    <source>
        <strain evidence="1 2">DSM 43173</strain>
    </source>
</reference>
<gene>
    <name evidence="1" type="ORF">H4W80_006446</name>
</gene>
<evidence type="ECO:0000313" key="2">
    <source>
        <dbReference type="Proteomes" id="UP000633509"/>
    </source>
</evidence>
<dbReference type="EMBL" id="JADBEK010000001">
    <property type="protein sequence ID" value="MBE1588188.1"/>
    <property type="molecule type" value="Genomic_DNA"/>
</dbReference>
<evidence type="ECO:0000313" key="1">
    <source>
        <dbReference type="EMBL" id="MBE1588188.1"/>
    </source>
</evidence>
<keyword evidence="2" id="KW-1185">Reference proteome</keyword>
<protein>
    <submittedName>
        <fullName evidence="1">Uncharacterized protein</fullName>
    </submittedName>
</protein>
<dbReference type="Proteomes" id="UP000633509">
    <property type="component" value="Unassembled WGS sequence"/>
</dbReference>
<organism evidence="1 2">
    <name type="scientific">Nonomuraea angiospora</name>
    <dbReference type="NCBI Taxonomy" id="46172"/>
    <lineage>
        <taxon>Bacteria</taxon>
        <taxon>Bacillati</taxon>
        <taxon>Actinomycetota</taxon>
        <taxon>Actinomycetes</taxon>
        <taxon>Streptosporangiales</taxon>
        <taxon>Streptosporangiaceae</taxon>
        <taxon>Nonomuraea</taxon>
    </lineage>
</organism>
<sequence>MNDCLSPHLPEPQPNCTRLVWLTARKEPRRRTLLWTCHCDGVIYELCASGGQAFLRRTKPNSRKAFETHRMSTREGYATWHALLEGRAR</sequence>
<proteinExistence type="predicted"/>
<comment type="caution">
    <text evidence="1">The sequence shown here is derived from an EMBL/GenBank/DDBJ whole genome shotgun (WGS) entry which is preliminary data.</text>
</comment>
<accession>A0ABR9M5L5</accession>